<keyword evidence="1 8" id="KW-0813">Transport</keyword>
<keyword evidence="5 8" id="KW-0406">Ion transport</keyword>
<feature type="transmembrane region" description="Helical" evidence="8">
    <location>
        <begin position="29"/>
        <end position="49"/>
    </location>
</feature>
<dbReference type="InterPro" id="IPR003810">
    <property type="entry name" value="Mntp/YtaF"/>
</dbReference>
<reference evidence="9" key="1">
    <citation type="submission" date="2022-06" db="EMBL/GenBank/DDBJ databases">
        <title>Genome sequence of Phormidium yuhuli AB48 isolated from an industrial photobioreactor environment.</title>
        <authorList>
            <person name="Qiu Y."/>
            <person name="Noonan A.J.C."/>
            <person name="Dofher K."/>
            <person name="Koch M."/>
            <person name="Kieft B."/>
            <person name="Lin X."/>
            <person name="Ziels R.M."/>
            <person name="Hallam S.J."/>
        </authorList>
    </citation>
    <scope>NUCLEOTIDE SEQUENCE</scope>
    <source>
        <strain evidence="9">AB48</strain>
    </source>
</reference>
<keyword evidence="2 8" id="KW-1003">Cell membrane</keyword>
<evidence type="ECO:0000256" key="5">
    <source>
        <dbReference type="ARBA" id="ARBA00023065"/>
    </source>
</evidence>
<proteinExistence type="inferred from homology"/>
<keyword evidence="4 8" id="KW-1133">Transmembrane helix</keyword>
<keyword evidence="6 8" id="KW-0472">Membrane</keyword>
<dbReference type="PANTHER" id="PTHR35529">
    <property type="entry name" value="MANGANESE EFFLUX PUMP MNTP-RELATED"/>
    <property type="match status" value="1"/>
</dbReference>
<name>A0ABY5AJZ4_9CYAN</name>
<dbReference type="Proteomes" id="UP001056708">
    <property type="component" value="Chromosome"/>
</dbReference>
<feature type="transmembrane region" description="Helical" evidence="8">
    <location>
        <begin position="157"/>
        <end position="174"/>
    </location>
</feature>
<evidence type="ECO:0000256" key="6">
    <source>
        <dbReference type="ARBA" id="ARBA00023136"/>
    </source>
</evidence>
<evidence type="ECO:0000256" key="8">
    <source>
        <dbReference type="HAMAP-Rule" id="MF_01521"/>
    </source>
</evidence>
<accession>A0ABY5AJZ4</accession>
<feature type="transmembrane region" description="Helical" evidence="8">
    <location>
        <begin position="61"/>
        <end position="78"/>
    </location>
</feature>
<dbReference type="PANTHER" id="PTHR35529:SF1">
    <property type="entry name" value="MANGANESE EFFLUX PUMP MNTP-RELATED"/>
    <property type="match status" value="1"/>
</dbReference>
<sequence>MLGLGLAADAFAVSLTSGLYIRHLKLQKALKVAIAFGIFQAIMPLMGWGMGVGFRDYIIRYDHWVGFILLGILGARMIHEAISQDEETEPFNPMKWETLVFMAVATSIDALAAGLGLAVLQTPILFTVAVIGVITFWLCLGGVYIGHHFGDRFQDKVEILGGLILIAIAIRILWEGLA</sequence>
<gene>
    <name evidence="8" type="primary">mntP</name>
    <name evidence="9" type="ORF">NEA10_11510</name>
</gene>
<protein>
    <recommendedName>
        <fullName evidence="8">Putative manganese efflux pump MntP</fullName>
    </recommendedName>
</protein>
<dbReference type="InterPro" id="IPR022929">
    <property type="entry name" value="Put_MntP"/>
</dbReference>
<keyword evidence="7 8" id="KW-0464">Manganese</keyword>
<evidence type="ECO:0000313" key="10">
    <source>
        <dbReference type="Proteomes" id="UP001056708"/>
    </source>
</evidence>
<comment type="function">
    <text evidence="8">Probably functions as a manganese efflux pump.</text>
</comment>
<keyword evidence="10" id="KW-1185">Reference proteome</keyword>
<feature type="transmembrane region" description="Helical" evidence="8">
    <location>
        <begin position="124"/>
        <end position="145"/>
    </location>
</feature>
<evidence type="ECO:0000256" key="3">
    <source>
        <dbReference type="ARBA" id="ARBA00022692"/>
    </source>
</evidence>
<evidence type="ECO:0000256" key="7">
    <source>
        <dbReference type="ARBA" id="ARBA00023211"/>
    </source>
</evidence>
<evidence type="ECO:0000256" key="2">
    <source>
        <dbReference type="ARBA" id="ARBA00022475"/>
    </source>
</evidence>
<evidence type="ECO:0000313" key="9">
    <source>
        <dbReference type="EMBL" id="USR89517.1"/>
    </source>
</evidence>
<dbReference type="HAMAP" id="MF_01521">
    <property type="entry name" value="MntP_pump"/>
    <property type="match status" value="1"/>
</dbReference>
<dbReference type="EMBL" id="CP098611">
    <property type="protein sequence ID" value="USR89517.1"/>
    <property type="molecule type" value="Genomic_DNA"/>
</dbReference>
<evidence type="ECO:0000256" key="1">
    <source>
        <dbReference type="ARBA" id="ARBA00022448"/>
    </source>
</evidence>
<organism evidence="9 10">
    <name type="scientific">Phormidium yuhuli AB48</name>
    <dbReference type="NCBI Taxonomy" id="2940671"/>
    <lineage>
        <taxon>Bacteria</taxon>
        <taxon>Bacillati</taxon>
        <taxon>Cyanobacteriota</taxon>
        <taxon>Cyanophyceae</taxon>
        <taxon>Oscillatoriophycideae</taxon>
        <taxon>Oscillatoriales</taxon>
        <taxon>Oscillatoriaceae</taxon>
        <taxon>Phormidium</taxon>
        <taxon>Phormidium yuhuli</taxon>
    </lineage>
</organism>
<feature type="transmembrane region" description="Helical" evidence="8">
    <location>
        <begin position="99"/>
        <end position="118"/>
    </location>
</feature>
<keyword evidence="3 8" id="KW-0812">Transmembrane</keyword>
<comment type="subcellular location">
    <subcellularLocation>
        <location evidence="8">Cell membrane</location>
        <topology evidence="8">Multi-pass membrane protein</topology>
    </subcellularLocation>
</comment>
<evidence type="ECO:0000256" key="4">
    <source>
        <dbReference type="ARBA" id="ARBA00022989"/>
    </source>
</evidence>
<dbReference type="Pfam" id="PF02659">
    <property type="entry name" value="Mntp"/>
    <property type="match status" value="1"/>
</dbReference>
<dbReference type="RefSeq" id="WP_252660160.1">
    <property type="nucleotide sequence ID" value="NZ_CP098611.1"/>
</dbReference>
<comment type="similarity">
    <text evidence="8">Belongs to the MntP (TC 9.B.29) family.</text>
</comment>